<keyword evidence="3" id="KW-1185">Reference proteome</keyword>
<organism evidence="2 3">
    <name type="scientific">Salix udensis</name>
    <dbReference type="NCBI Taxonomy" id="889485"/>
    <lineage>
        <taxon>Eukaryota</taxon>
        <taxon>Viridiplantae</taxon>
        <taxon>Streptophyta</taxon>
        <taxon>Embryophyta</taxon>
        <taxon>Tracheophyta</taxon>
        <taxon>Spermatophyta</taxon>
        <taxon>Magnoliopsida</taxon>
        <taxon>eudicotyledons</taxon>
        <taxon>Gunneridae</taxon>
        <taxon>Pentapetalae</taxon>
        <taxon>rosids</taxon>
        <taxon>fabids</taxon>
        <taxon>Malpighiales</taxon>
        <taxon>Salicaceae</taxon>
        <taxon>Saliceae</taxon>
        <taxon>Salix</taxon>
    </lineage>
</organism>
<feature type="non-terminal residue" evidence="2">
    <location>
        <position position="112"/>
    </location>
</feature>
<evidence type="ECO:0000313" key="3">
    <source>
        <dbReference type="Proteomes" id="UP001162972"/>
    </source>
</evidence>
<evidence type="ECO:0000256" key="1">
    <source>
        <dbReference type="SAM" id="Phobius"/>
    </source>
</evidence>
<dbReference type="EMBL" id="JAPFFJ010000001">
    <property type="protein sequence ID" value="KAJ6435836.1"/>
    <property type="molecule type" value="Genomic_DNA"/>
</dbReference>
<evidence type="ECO:0000313" key="2">
    <source>
        <dbReference type="EMBL" id="KAJ6435836.1"/>
    </source>
</evidence>
<keyword evidence="1" id="KW-0472">Membrane</keyword>
<feature type="transmembrane region" description="Helical" evidence="1">
    <location>
        <begin position="32"/>
        <end position="55"/>
    </location>
</feature>
<proteinExistence type="predicted"/>
<accession>A0AAD6PN00</accession>
<gene>
    <name evidence="2" type="ORF">OIU84_000961</name>
</gene>
<protein>
    <submittedName>
        <fullName evidence="2">Uncharacterized protein</fullName>
    </submittedName>
</protein>
<comment type="caution">
    <text evidence="2">The sequence shown here is derived from an EMBL/GenBank/DDBJ whole genome shotgun (WGS) entry which is preliminary data.</text>
</comment>
<keyword evidence="1" id="KW-1133">Transmembrane helix</keyword>
<sequence>MSSGLVFSASSLASSVPSKVVSVSLLSFEADGFLLLFFGGSLPFTGLTFAFSLILDDLLGVSPVPQSNSDTAGPPGFALRYCSNCLLFAISSPVGAVKMISPFFGVPPFLGT</sequence>
<dbReference type="Proteomes" id="UP001162972">
    <property type="component" value="Chromosome 18"/>
</dbReference>
<dbReference type="AlphaFoldDB" id="A0AAD6PN00"/>
<name>A0AAD6PN00_9ROSI</name>
<reference evidence="2 3" key="1">
    <citation type="journal article" date="2023" name="Int. J. Mol. Sci.">
        <title>De Novo Assembly and Annotation of 11 Diverse Shrub Willow (Salix) Genomes Reveals Novel Gene Organization in Sex-Linked Regions.</title>
        <authorList>
            <person name="Hyden B."/>
            <person name="Feng K."/>
            <person name="Yates T.B."/>
            <person name="Jawdy S."/>
            <person name="Cereghino C."/>
            <person name="Smart L.B."/>
            <person name="Muchero W."/>
        </authorList>
    </citation>
    <scope>NUCLEOTIDE SEQUENCE [LARGE SCALE GENOMIC DNA]</scope>
    <source>
        <tissue evidence="2">Shoot tip</tissue>
    </source>
</reference>
<keyword evidence="1" id="KW-0812">Transmembrane</keyword>